<keyword evidence="3" id="KW-1185">Reference proteome</keyword>
<proteinExistence type="predicted"/>
<reference evidence="2 3" key="1">
    <citation type="submission" date="2015-10" db="EMBL/GenBank/DDBJ databases">
        <title>Transcriptomic analysis of a linuron degrading triple-species bacterial consortium.</title>
        <authorList>
            <person name="Albers P."/>
        </authorList>
    </citation>
    <scope>NUCLEOTIDE SEQUENCE [LARGE SCALE GENOMIC DNA]</scope>
    <source>
        <strain evidence="2 3">WDL6</strain>
    </source>
</reference>
<gene>
    <name evidence="2" type="ORF">APY04_1792</name>
</gene>
<keyword evidence="1" id="KW-0812">Transmembrane</keyword>
<feature type="transmembrane region" description="Helical" evidence="1">
    <location>
        <begin position="44"/>
        <end position="62"/>
    </location>
</feature>
<feature type="transmembrane region" description="Helical" evidence="1">
    <location>
        <begin position="21"/>
        <end position="38"/>
    </location>
</feature>
<name>A0A109BGQ1_HYPSL</name>
<keyword evidence="1" id="KW-0472">Membrane</keyword>
<dbReference type="AlphaFoldDB" id="A0A109BGQ1"/>
<protein>
    <submittedName>
        <fullName evidence="2">Uncharacterized protein</fullName>
    </submittedName>
</protein>
<sequence>MDERNAGGYSITYGGEEIETPVYVAAGLAAVLFAAWIATGATLWLVPAVAAAGVTYYNVPLLERRPAMGANQYGIFIQGLGLIRWRAIDRIELVEIAVRASTIHELQLSLKERLSSALVADWRKQPFYRSLMRLPWKMASTNVVSINLEPFNREPEEVHRTVLRLWRHYRS</sequence>
<dbReference type="STRING" id="121290.APY04_1792"/>
<organism evidence="2 3">
    <name type="scientific">Hyphomicrobium sulfonivorans</name>
    <dbReference type="NCBI Taxonomy" id="121290"/>
    <lineage>
        <taxon>Bacteria</taxon>
        <taxon>Pseudomonadati</taxon>
        <taxon>Pseudomonadota</taxon>
        <taxon>Alphaproteobacteria</taxon>
        <taxon>Hyphomicrobiales</taxon>
        <taxon>Hyphomicrobiaceae</taxon>
        <taxon>Hyphomicrobium</taxon>
    </lineage>
</organism>
<keyword evidence="1" id="KW-1133">Transmembrane helix</keyword>
<dbReference type="Proteomes" id="UP000059074">
    <property type="component" value="Unassembled WGS sequence"/>
</dbReference>
<evidence type="ECO:0000313" key="2">
    <source>
        <dbReference type="EMBL" id="KWT68466.1"/>
    </source>
</evidence>
<accession>A0A109BGQ1</accession>
<evidence type="ECO:0000313" key="3">
    <source>
        <dbReference type="Proteomes" id="UP000059074"/>
    </source>
</evidence>
<dbReference type="RefSeq" id="WP_245281884.1">
    <property type="nucleotide sequence ID" value="NZ_LMTR01000057.1"/>
</dbReference>
<dbReference type="PATRIC" id="fig|121290.4.peg.3423"/>
<comment type="caution">
    <text evidence="2">The sequence shown here is derived from an EMBL/GenBank/DDBJ whole genome shotgun (WGS) entry which is preliminary data.</text>
</comment>
<dbReference type="EMBL" id="LMTR01000057">
    <property type="protein sequence ID" value="KWT68466.1"/>
    <property type="molecule type" value="Genomic_DNA"/>
</dbReference>
<evidence type="ECO:0000256" key="1">
    <source>
        <dbReference type="SAM" id="Phobius"/>
    </source>
</evidence>